<accession>A0A2P2KCN8</accession>
<dbReference type="EMBL" id="GGEC01023022">
    <property type="protein sequence ID" value="MBX03506.1"/>
    <property type="molecule type" value="Transcribed_RNA"/>
</dbReference>
<evidence type="ECO:0000313" key="1">
    <source>
        <dbReference type="EMBL" id="MBX03506.1"/>
    </source>
</evidence>
<sequence length="68" mass="8010">MLPRAISLIQKSARLTSCVRNKIRQSCHEMEDRRPRTYPLIMLEEIGTQISKNIFPYFLSYLNPQIIS</sequence>
<organism evidence="1">
    <name type="scientific">Rhizophora mucronata</name>
    <name type="common">Asiatic mangrove</name>
    <dbReference type="NCBI Taxonomy" id="61149"/>
    <lineage>
        <taxon>Eukaryota</taxon>
        <taxon>Viridiplantae</taxon>
        <taxon>Streptophyta</taxon>
        <taxon>Embryophyta</taxon>
        <taxon>Tracheophyta</taxon>
        <taxon>Spermatophyta</taxon>
        <taxon>Magnoliopsida</taxon>
        <taxon>eudicotyledons</taxon>
        <taxon>Gunneridae</taxon>
        <taxon>Pentapetalae</taxon>
        <taxon>rosids</taxon>
        <taxon>fabids</taxon>
        <taxon>Malpighiales</taxon>
        <taxon>Rhizophoraceae</taxon>
        <taxon>Rhizophora</taxon>
    </lineage>
</organism>
<protein>
    <submittedName>
        <fullName evidence="1">Uncharacterized protein</fullName>
    </submittedName>
</protein>
<name>A0A2P2KCN8_RHIMU</name>
<reference evidence="1" key="1">
    <citation type="submission" date="2018-02" db="EMBL/GenBank/DDBJ databases">
        <title>Rhizophora mucronata_Transcriptome.</title>
        <authorList>
            <person name="Meera S.P."/>
            <person name="Sreeshan A."/>
            <person name="Augustine A."/>
        </authorList>
    </citation>
    <scope>NUCLEOTIDE SEQUENCE</scope>
    <source>
        <tissue evidence="1">Leaf</tissue>
    </source>
</reference>
<dbReference type="AlphaFoldDB" id="A0A2P2KCN8"/>
<proteinExistence type="predicted"/>